<proteinExistence type="predicted"/>
<dbReference type="Proteomes" id="UP001336020">
    <property type="component" value="Unassembled WGS sequence"/>
</dbReference>
<sequence length="212" mass="23266">MSEGRAYGGESAEARAARRRAQLLAAGLAVFGTIGFRKATVRQLCREARVADRYFYDEFSSTEDLLLAVYDECHHVLRSAVTSAIADLHAEAGIDDVITVGLDAYLACVQDNPPLARLLWYEVLGVSEQVERRHVQRLNEFGELLGLILESRGLRLVEQTVAGRSILLTAIAGGVSQVTMNWIDNGYSARRADLVAPLASFIRSAAEMARVR</sequence>
<accession>A0ABU7LAF0</accession>
<dbReference type="InterPro" id="IPR050109">
    <property type="entry name" value="HTH-type_TetR-like_transc_reg"/>
</dbReference>
<dbReference type="Gene3D" id="1.10.357.10">
    <property type="entry name" value="Tetracycline Repressor, domain 2"/>
    <property type="match status" value="1"/>
</dbReference>
<dbReference type="PANTHER" id="PTHR30055">
    <property type="entry name" value="HTH-TYPE TRANSCRIPTIONAL REGULATOR RUTR"/>
    <property type="match status" value="1"/>
</dbReference>
<dbReference type="PROSITE" id="PS50977">
    <property type="entry name" value="HTH_TETR_2"/>
    <property type="match status" value="1"/>
</dbReference>
<reference evidence="4 5" key="1">
    <citation type="submission" date="2023-07" db="EMBL/GenBank/DDBJ databases">
        <authorList>
            <person name="Girao M."/>
            <person name="Carvalho M.F."/>
        </authorList>
    </citation>
    <scope>NUCLEOTIDE SEQUENCE [LARGE SCALE GENOMIC DNA]</scope>
    <source>
        <strain evidence="4 5">YIM65754</strain>
    </source>
</reference>
<evidence type="ECO:0000259" key="3">
    <source>
        <dbReference type="PROSITE" id="PS50977"/>
    </source>
</evidence>
<dbReference type="SUPFAM" id="SSF46689">
    <property type="entry name" value="Homeodomain-like"/>
    <property type="match status" value="1"/>
</dbReference>
<dbReference type="PANTHER" id="PTHR30055:SF226">
    <property type="entry name" value="HTH-TYPE TRANSCRIPTIONAL REGULATOR PKSA"/>
    <property type="match status" value="1"/>
</dbReference>
<protein>
    <submittedName>
        <fullName evidence="4">TetR/AcrR family transcriptional regulator</fullName>
    </submittedName>
</protein>
<dbReference type="InterPro" id="IPR009057">
    <property type="entry name" value="Homeodomain-like_sf"/>
</dbReference>
<evidence type="ECO:0000256" key="1">
    <source>
        <dbReference type="ARBA" id="ARBA00023125"/>
    </source>
</evidence>
<evidence type="ECO:0000256" key="2">
    <source>
        <dbReference type="PROSITE-ProRule" id="PRU00335"/>
    </source>
</evidence>
<dbReference type="Pfam" id="PF00440">
    <property type="entry name" value="TetR_N"/>
    <property type="match status" value="1"/>
</dbReference>
<name>A0ABU7LAF0_9NOCA</name>
<dbReference type="EMBL" id="JAUTXY010000005">
    <property type="protein sequence ID" value="MEE2058523.1"/>
    <property type="molecule type" value="Genomic_DNA"/>
</dbReference>
<dbReference type="InterPro" id="IPR001647">
    <property type="entry name" value="HTH_TetR"/>
</dbReference>
<keyword evidence="5" id="KW-1185">Reference proteome</keyword>
<gene>
    <name evidence="4" type="ORF">Q7514_13435</name>
</gene>
<keyword evidence="1 2" id="KW-0238">DNA-binding</keyword>
<evidence type="ECO:0000313" key="4">
    <source>
        <dbReference type="EMBL" id="MEE2058523.1"/>
    </source>
</evidence>
<evidence type="ECO:0000313" key="5">
    <source>
        <dbReference type="Proteomes" id="UP001336020"/>
    </source>
</evidence>
<feature type="DNA-binding region" description="H-T-H motif" evidence="2">
    <location>
        <begin position="40"/>
        <end position="59"/>
    </location>
</feature>
<comment type="caution">
    <text evidence="4">The sequence shown here is derived from an EMBL/GenBank/DDBJ whole genome shotgun (WGS) entry which is preliminary data.</text>
</comment>
<organism evidence="4 5">
    <name type="scientific">Rhodococcus artemisiae</name>
    <dbReference type="NCBI Taxonomy" id="714159"/>
    <lineage>
        <taxon>Bacteria</taxon>
        <taxon>Bacillati</taxon>
        <taxon>Actinomycetota</taxon>
        <taxon>Actinomycetes</taxon>
        <taxon>Mycobacteriales</taxon>
        <taxon>Nocardiaceae</taxon>
        <taxon>Rhodococcus</taxon>
    </lineage>
</organism>
<feature type="domain" description="HTH tetR-type" evidence="3">
    <location>
        <begin position="17"/>
        <end position="77"/>
    </location>
</feature>
<dbReference type="RefSeq" id="WP_330133763.1">
    <property type="nucleotide sequence ID" value="NZ_JAUTXY010000005.1"/>
</dbReference>